<dbReference type="Gene3D" id="2.60.120.10">
    <property type="entry name" value="Jelly Rolls"/>
    <property type="match status" value="1"/>
</dbReference>
<dbReference type="SUPFAM" id="SSF51206">
    <property type="entry name" value="cAMP-binding domain-like"/>
    <property type="match status" value="1"/>
</dbReference>
<dbReference type="InterPro" id="IPR014710">
    <property type="entry name" value="RmlC-like_jellyroll"/>
</dbReference>
<keyword evidence="1" id="KW-0805">Transcription regulation</keyword>
<dbReference type="Pfam" id="PF13545">
    <property type="entry name" value="HTH_Crp_2"/>
    <property type="match status" value="1"/>
</dbReference>
<dbReference type="InterPro" id="IPR036388">
    <property type="entry name" value="WH-like_DNA-bd_sf"/>
</dbReference>
<sequence>MELEAHLPFWGELTREQREKLSRAAVERTFPQGTLVSGGSEDCTGLVLPLTGQLRAYLLTEEGKELTLYRLFPGDLCLFSASCAMRGIQFDVMVEAQRDTRALLLPAPVYRDLMESSVPVANFTNQLMAGRFSDVMWLMDQILSKKLDSRLAAFLVEEGRLAGSGELSLTHDQIARHLGSAREVVTRMLKYFQAEGLVGLSRGGVRLLDRAGLERLAGDSLREK</sequence>
<dbReference type="InterPro" id="IPR000595">
    <property type="entry name" value="cNMP-bd_dom"/>
</dbReference>
<reference evidence="5" key="1">
    <citation type="journal article" date="2021" name="PeerJ">
        <title>Extensive microbial diversity within the chicken gut microbiome revealed by metagenomics and culture.</title>
        <authorList>
            <person name="Gilroy R."/>
            <person name="Ravi A."/>
            <person name="Getino M."/>
            <person name="Pursley I."/>
            <person name="Horton D.L."/>
            <person name="Alikhan N.F."/>
            <person name="Baker D."/>
            <person name="Gharbi K."/>
            <person name="Hall N."/>
            <person name="Watson M."/>
            <person name="Adriaenssens E.M."/>
            <person name="Foster-Nyarko E."/>
            <person name="Jarju S."/>
            <person name="Secka A."/>
            <person name="Antonio M."/>
            <person name="Oren A."/>
            <person name="Chaudhuri R.R."/>
            <person name="La Ragione R."/>
            <person name="Hildebrand F."/>
            <person name="Pallen M.J."/>
        </authorList>
    </citation>
    <scope>NUCLEOTIDE SEQUENCE</scope>
    <source>
        <strain evidence="5">CHK186-1790</strain>
    </source>
</reference>
<dbReference type="SMART" id="SM00419">
    <property type="entry name" value="HTH_CRP"/>
    <property type="match status" value="1"/>
</dbReference>
<evidence type="ECO:0000313" key="5">
    <source>
        <dbReference type="EMBL" id="HJC39970.1"/>
    </source>
</evidence>
<dbReference type="InterPro" id="IPR036390">
    <property type="entry name" value="WH_DNA-bd_sf"/>
</dbReference>
<dbReference type="PANTHER" id="PTHR24567:SF74">
    <property type="entry name" value="HTH-TYPE TRANSCRIPTIONAL REGULATOR ARCR"/>
    <property type="match status" value="1"/>
</dbReference>
<dbReference type="InterPro" id="IPR050397">
    <property type="entry name" value="Env_Response_Regulators"/>
</dbReference>
<name>A0A9D2NWZ1_9FIRM</name>
<dbReference type="PROSITE" id="PS51063">
    <property type="entry name" value="HTH_CRP_2"/>
    <property type="match status" value="1"/>
</dbReference>
<dbReference type="Pfam" id="PF00027">
    <property type="entry name" value="cNMP_binding"/>
    <property type="match status" value="1"/>
</dbReference>
<evidence type="ECO:0000313" key="6">
    <source>
        <dbReference type="Proteomes" id="UP000823882"/>
    </source>
</evidence>
<dbReference type="EMBL" id="DWWJ01000003">
    <property type="protein sequence ID" value="HJC39970.1"/>
    <property type="molecule type" value="Genomic_DNA"/>
</dbReference>
<dbReference type="GO" id="GO:0003677">
    <property type="term" value="F:DNA binding"/>
    <property type="evidence" value="ECO:0007669"/>
    <property type="project" value="UniProtKB-KW"/>
</dbReference>
<evidence type="ECO:0000256" key="3">
    <source>
        <dbReference type="ARBA" id="ARBA00023163"/>
    </source>
</evidence>
<organism evidence="5 6">
    <name type="scientific">Candidatus Intestinimonas pullistercoris</name>
    <dbReference type="NCBI Taxonomy" id="2838623"/>
    <lineage>
        <taxon>Bacteria</taxon>
        <taxon>Bacillati</taxon>
        <taxon>Bacillota</taxon>
        <taxon>Clostridia</taxon>
        <taxon>Eubacteriales</taxon>
        <taxon>Intestinimonas</taxon>
    </lineage>
</organism>
<dbReference type="Proteomes" id="UP000823882">
    <property type="component" value="Unassembled WGS sequence"/>
</dbReference>
<accession>A0A9D2NWZ1</accession>
<evidence type="ECO:0000256" key="2">
    <source>
        <dbReference type="ARBA" id="ARBA00023125"/>
    </source>
</evidence>
<feature type="domain" description="HTH crp-type" evidence="4">
    <location>
        <begin position="145"/>
        <end position="211"/>
    </location>
</feature>
<dbReference type="GO" id="GO:0003700">
    <property type="term" value="F:DNA-binding transcription factor activity"/>
    <property type="evidence" value="ECO:0007669"/>
    <property type="project" value="TreeGrafter"/>
</dbReference>
<dbReference type="CDD" id="cd00038">
    <property type="entry name" value="CAP_ED"/>
    <property type="match status" value="1"/>
</dbReference>
<dbReference type="AlphaFoldDB" id="A0A9D2NWZ1"/>
<proteinExistence type="predicted"/>
<dbReference type="InterPro" id="IPR018490">
    <property type="entry name" value="cNMP-bd_dom_sf"/>
</dbReference>
<dbReference type="SUPFAM" id="SSF46785">
    <property type="entry name" value="Winged helix' DNA-binding domain"/>
    <property type="match status" value="1"/>
</dbReference>
<protein>
    <submittedName>
        <fullName evidence="5">Crp/Fnr family transcriptional regulator</fullName>
    </submittedName>
</protein>
<dbReference type="PANTHER" id="PTHR24567">
    <property type="entry name" value="CRP FAMILY TRANSCRIPTIONAL REGULATORY PROTEIN"/>
    <property type="match status" value="1"/>
</dbReference>
<comment type="caution">
    <text evidence="5">The sequence shown here is derived from an EMBL/GenBank/DDBJ whole genome shotgun (WGS) entry which is preliminary data.</text>
</comment>
<dbReference type="GO" id="GO:0005829">
    <property type="term" value="C:cytosol"/>
    <property type="evidence" value="ECO:0007669"/>
    <property type="project" value="TreeGrafter"/>
</dbReference>
<gene>
    <name evidence="5" type="ORF">H9701_00265</name>
</gene>
<dbReference type="InterPro" id="IPR012318">
    <property type="entry name" value="HTH_CRP"/>
</dbReference>
<evidence type="ECO:0000256" key="1">
    <source>
        <dbReference type="ARBA" id="ARBA00023015"/>
    </source>
</evidence>
<dbReference type="PRINTS" id="PR00034">
    <property type="entry name" value="HTHCRP"/>
</dbReference>
<keyword evidence="3" id="KW-0804">Transcription</keyword>
<evidence type="ECO:0000259" key="4">
    <source>
        <dbReference type="PROSITE" id="PS51063"/>
    </source>
</evidence>
<dbReference type="Gene3D" id="1.10.10.10">
    <property type="entry name" value="Winged helix-like DNA-binding domain superfamily/Winged helix DNA-binding domain"/>
    <property type="match status" value="1"/>
</dbReference>
<reference evidence="5" key="2">
    <citation type="submission" date="2021-04" db="EMBL/GenBank/DDBJ databases">
        <authorList>
            <person name="Gilroy R."/>
        </authorList>
    </citation>
    <scope>NUCLEOTIDE SEQUENCE</scope>
    <source>
        <strain evidence="5">CHK186-1790</strain>
    </source>
</reference>
<keyword evidence="2" id="KW-0238">DNA-binding</keyword>